<dbReference type="Proteomes" id="UP000248257">
    <property type="component" value="Unassembled WGS sequence"/>
</dbReference>
<dbReference type="NCBIfam" id="TIGR01353">
    <property type="entry name" value="dGTP_triPase"/>
    <property type="match status" value="1"/>
</dbReference>
<dbReference type="GO" id="GO:0006203">
    <property type="term" value="P:dGTP catabolic process"/>
    <property type="evidence" value="ECO:0007669"/>
    <property type="project" value="TreeGrafter"/>
</dbReference>
<sequence length="457" mass="51285">MQWNTLLRTERLNDPDYRQEKHRPAYMQDMDRILFSPPFRRLANKTQVHPLYDNDHVHHRLIHSLEAATVGHSLGTEVGSWLADDLKALTADQVKVVAGLVQTACMAHDIGNPPFGHSGEEAIGSWFKEKFAADRDIMGDIPPAQRVEFNAFEGNAQGFRILTRTEMYRNRGGMRLALGSLGAFTKYPVSAPVRLKAGAEGVVEGTPYIGLKKYGFFENDVPTFAHVATELGLRRTDVRDGSGQVIGSWWRRHPLAFLMEAADDICYNIMDLEDAFLSEDISFEVATRLLGALTTRSGKEYPERSRADIVSIYRAKAISGAIAACVDAFRENYAAIMDGTFPRSLVEASRLGVEFQDIRQVSRTEIFNAARKTELEVYGRNVVYRILDGLLPLFNELRAVEWDCTRLSAYHAQLVRALRLPVAHVTNAYDALHALTDFVSGMTDRYAVKVADMIGRR</sequence>
<accession>A0A318PLI7</accession>
<dbReference type="STRING" id="1220579.GCA_001571345_01689"/>
<dbReference type="InterPro" id="IPR006674">
    <property type="entry name" value="HD_domain"/>
</dbReference>
<dbReference type="InterPro" id="IPR027432">
    <property type="entry name" value="dGTP_triphosphohydrolase_C"/>
</dbReference>
<keyword evidence="1 2" id="KW-0378">Hydrolase</keyword>
<dbReference type="EMBL" id="NKUC01000015">
    <property type="protein sequence ID" value="PYD56889.1"/>
    <property type="molecule type" value="Genomic_DNA"/>
</dbReference>
<evidence type="ECO:0000313" key="3">
    <source>
        <dbReference type="Proteomes" id="UP000248257"/>
    </source>
</evidence>
<organism evidence="2 3">
    <name type="scientific">Komagataeibacter xylinus</name>
    <name type="common">Gluconacetobacter xylinus</name>
    <dbReference type="NCBI Taxonomy" id="28448"/>
    <lineage>
        <taxon>Bacteria</taxon>
        <taxon>Pseudomonadati</taxon>
        <taxon>Pseudomonadota</taxon>
        <taxon>Alphaproteobacteria</taxon>
        <taxon>Acetobacterales</taxon>
        <taxon>Acetobacteraceae</taxon>
        <taxon>Komagataeibacter</taxon>
    </lineage>
</organism>
<dbReference type="AlphaFoldDB" id="A0A318PLI7"/>
<dbReference type="RefSeq" id="WP_061273983.1">
    <property type="nucleotide sequence ID" value="NZ_CBCRXN010000008.1"/>
</dbReference>
<dbReference type="SMART" id="SM00471">
    <property type="entry name" value="HDc"/>
    <property type="match status" value="1"/>
</dbReference>
<dbReference type="PANTHER" id="PTHR11373">
    <property type="entry name" value="DEOXYNUCLEOSIDE TRIPHOSPHATE TRIPHOSPHOHYDROLASE"/>
    <property type="match status" value="1"/>
</dbReference>
<dbReference type="SUPFAM" id="SSF109604">
    <property type="entry name" value="HD-domain/PDEase-like"/>
    <property type="match status" value="1"/>
</dbReference>
<keyword evidence="3" id="KW-1185">Reference proteome</keyword>
<evidence type="ECO:0000313" key="2">
    <source>
        <dbReference type="EMBL" id="PYD56889.1"/>
    </source>
</evidence>
<dbReference type="GO" id="GO:0008832">
    <property type="term" value="F:dGTPase activity"/>
    <property type="evidence" value="ECO:0007669"/>
    <property type="project" value="TreeGrafter"/>
</dbReference>
<dbReference type="InterPro" id="IPR050135">
    <property type="entry name" value="dGTPase-like"/>
</dbReference>
<dbReference type="Gene3D" id="1.10.3210.10">
    <property type="entry name" value="Hypothetical protein af1432"/>
    <property type="match status" value="1"/>
</dbReference>
<protein>
    <submittedName>
        <fullName evidence="2">Deoxyguanosinetriphosphate triphosphohydrolase</fullName>
    </submittedName>
</protein>
<proteinExistence type="predicted"/>
<dbReference type="InterPro" id="IPR023293">
    <property type="entry name" value="dGTP_triP_hydro_central_sf"/>
</dbReference>
<dbReference type="Pfam" id="PF01966">
    <property type="entry name" value="HD"/>
    <property type="match status" value="1"/>
</dbReference>
<gene>
    <name evidence="2" type="ORF">CFR75_08865</name>
</gene>
<dbReference type="InterPro" id="IPR006261">
    <property type="entry name" value="dGTPase"/>
</dbReference>
<dbReference type="CDD" id="cd00077">
    <property type="entry name" value="HDc"/>
    <property type="match status" value="1"/>
</dbReference>
<dbReference type="Gene3D" id="1.10.3550.10">
    <property type="entry name" value="eoxyguanosinetriphosphate triphosphohydrolase domain-like"/>
    <property type="match status" value="1"/>
</dbReference>
<dbReference type="PANTHER" id="PTHR11373:SF40">
    <property type="entry name" value="DEOXYGUANOSINETRIPHOSPHATE TRIPHOSPHOHYDROLASE-LIKE PROTEIN 2"/>
    <property type="match status" value="1"/>
</dbReference>
<dbReference type="InterPro" id="IPR003607">
    <property type="entry name" value="HD/PDEase_dom"/>
</dbReference>
<reference evidence="2 3" key="1">
    <citation type="submission" date="2017-07" db="EMBL/GenBank/DDBJ databases">
        <title>A draft genome sequence of Komagataeibacter xylinus LMG 1515.</title>
        <authorList>
            <person name="Skraban J."/>
            <person name="Cleenwerck I."/>
            <person name="Vandamme P."/>
            <person name="Trcek J."/>
        </authorList>
    </citation>
    <scope>NUCLEOTIDE SEQUENCE [LARGE SCALE GENOMIC DNA]</scope>
    <source>
        <strain evidence="2 3">LMG 1515</strain>
    </source>
</reference>
<dbReference type="OrthoDB" id="9803619at2"/>
<comment type="caution">
    <text evidence="2">The sequence shown here is derived from an EMBL/GenBank/DDBJ whole genome shotgun (WGS) entry which is preliminary data.</text>
</comment>
<name>A0A318PLI7_KOMXY</name>
<evidence type="ECO:0000256" key="1">
    <source>
        <dbReference type="ARBA" id="ARBA00022801"/>
    </source>
</evidence>
<dbReference type="Gene3D" id="1.10.3410.10">
    <property type="entry name" value="putative deoxyguanosinetriphosphate triphosphohydrolase like domain"/>
    <property type="match status" value="1"/>
</dbReference>